<sequence length="731" mass="84351">MDSRAAKGNVPLTRYGSDDREPSFQTGYNTCDMSPAYGIPSSMGTQAVKSDGIYENIPQIEDSVYDDILDFRTEPPEVNELINTEEEYVHSLQLLVFHIQPKLEKIPQVDVRSLLCNANELLSVHESFLSELKDTKNDDQNQLCRIGSLFQEYSRDMENAYAVYCNGFTRSASLLQSYQETPINEKLQEILQIVQNLDSAKQYKDLSFYLIQPVQRITRYPLLLRSILKNVPQNRHSQEILQRALDTMNEANVNINENKRRKEIASKYLQSDQRTLREKISQLNTHTISKKTNRLSTFLRQQAGMSPKKEDKEFDSLAEKFYRLANFVSQLEENLIIYVRNVETFLSIQPQTYPLEYLQSTMHPLQAFSQELCDNIYLVFKRRVQLLVLQPISNLSECLKGPKNLIRKRADKLLDYENLEEKYSETGKMTWEEEDIMNNYKSIHSMLMSELPQCISLSWQWLKSILLTFMALQKDLFDQGQHVAETQASQMQCSMAAEANFKRWVDDGISQMVSQLSEFIQKFEEESLPPPTQENTPVMERQIQQLLQRYKPEKLYQVVNSFASSKEMELSLSRGDIVAVIQLADIKGNRNRWLVDTGASRGYVPSSKLHPYQMEQSTNRLRVSLESNKTVEMRRHSLTPQVCPYPTSPGYLDTIETFQIVAGYPFTARSNYEVSIMAGEPVTVLEPHDKEGRPEWSLVEVSGQRGYVPSSYLVRVPVSRRSSLGNYTQIS</sequence>
<keyword evidence="9" id="KW-1185">Reference proteome</keyword>
<dbReference type="InterPro" id="IPR035636">
    <property type="entry name" value="ARHGEF37_SH3_2"/>
</dbReference>
<feature type="domain" description="BAR" evidence="7">
    <location>
        <begin position="299"/>
        <end position="529"/>
    </location>
</feature>
<evidence type="ECO:0000256" key="1">
    <source>
        <dbReference type="ARBA" id="ARBA00022443"/>
    </source>
</evidence>
<dbReference type="SUPFAM" id="SSF48065">
    <property type="entry name" value="DBL homology domain (DH-domain)"/>
    <property type="match status" value="1"/>
</dbReference>
<evidence type="ECO:0008006" key="10">
    <source>
        <dbReference type="Google" id="ProtNLM"/>
    </source>
</evidence>
<evidence type="ECO:0000259" key="7">
    <source>
        <dbReference type="PROSITE" id="PS51021"/>
    </source>
</evidence>
<dbReference type="Gene3D" id="1.20.1270.60">
    <property type="entry name" value="Arfaptin homology (AH) domain/BAR domain"/>
    <property type="match status" value="1"/>
</dbReference>
<dbReference type="CDD" id="cd11941">
    <property type="entry name" value="SH3_ARHGEF37_C2"/>
    <property type="match status" value="1"/>
</dbReference>
<dbReference type="PANTHER" id="PTHR22834">
    <property type="entry name" value="NUCLEAR FUSION PROTEIN FUS2"/>
    <property type="match status" value="1"/>
</dbReference>
<accession>A0ABN9DRA9</accession>
<dbReference type="InterPro" id="IPR036028">
    <property type="entry name" value="SH3-like_dom_sf"/>
</dbReference>
<dbReference type="InterPro" id="IPR001452">
    <property type="entry name" value="SH3_domain"/>
</dbReference>
<dbReference type="SMART" id="SM00326">
    <property type="entry name" value="SH3"/>
    <property type="match status" value="2"/>
</dbReference>
<comment type="caution">
    <text evidence="8">The sequence shown here is derived from an EMBL/GenBank/DDBJ whole genome shotgun (WGS) entry which is preliminary data.</text>
</comment>
<dbReference type="InterPro" id="IPR035899">
    <property type="entry name" value="DBL_dom_sf"/>
</dbReference>
<proteinExistence type="predicted"/>
<evidence type="ECO:0000259" key="5">
    <source>
        <dbReference type="PROSITE" id="PS50002"/>
    </source>
</evidence>
<reference evidence="8" key="1">
    <citation type="submission" date="2023-05" db="EMBL/GenBank/DDBJ databases">
        <authorList>
            <person name="Stuckert A."/>
        </authorList>
    </citation>
    <scope>NUCLEOTIDE SEQUENCE</scope>
</reference>
<dbReference type="PROSITE" id="PS51021">
    <property type="entry name" value="BAR"/>
    <property type="match status" value="1"/>
</dbReference>
<dbReference type="Proteomes" id="UP001162483">
    <property type="component" value="Unassembled WGS sequence"/>
</dbReference>
<dbReference type="SMART" id="SM00325">
    <property type="entry name" value="RhoGEF"/>
    <property type="match status" value="1"/>
</dbReference>
<dbReference type="PROSITE" id="PS50002">
    <property type="entry name" value="SH3"/>
    <property type="match status" value="2"/>
</dbReference>
<dbReference type="InterPro" id="IPR027267">
    <property type="entry name" value="AH/BAR_dom_sf"/>
</dbReference>
<dbReference type="PROSITE" id="PS50010">
    <property type="entry name" value="DH_2"/>
    <property type="match status" value="1"/>
</dbReference>
<dbReference type="Gene3D" id="2.30.30.40">
    <property type="entry name" value="SH3 Domains"/>
    <property type="match status" value="2"/>
</dbReference>
<dbReference type="EMBL" id="CATNWA010014598">
    <property type="protein sequence ID" value="CAI9573796.1"/>
    <property type="molecule type" value="Genomic_DNA"/>
</dbReference>
<name>A0ABN9DRA9_9NEOB</name>
<evidence type="ECO:0000259" key="6">
    <source>
        <dbReference type="PROSITE" id="PS50010"/>
    </source>
</evidence>
<dbReference type="Pfam" id="PF14604">
    <property type="entry name" value="SH3_9"/>
    <property type="match status" value="1"/>
</dbReference>
<feature type="domain" description="SH3" evidence="5">
    <location>
        <begin position="551"/>
        <end position="614"/>
    </location>
</feature>
<keyword evidence="1 3" id="KW-0728">SH3 domain</keyword>
<evidence type="ECO:0000256" key="3">
    <source>
        <dbReference type="PROSITE-ProRule" id="PRU00192"/>
    </source>
</evidence>
<protein>
    <recommendedName>
        <fullName evidence="10">Rho guanine nucleotide exchange factor 37</fullName>
    </recommendedName>
</protein>
<dbReference type="InterPro" id="IPR004148">
    <property type="entry name" value="BAR_dom"/>
</dbReference>
<evidence type="ECO:0000256" key="4">
    <source>
        <dbReference type="SAM" id="MobiDB-lite"/>
    </source>
</evidence>
<feature type="domain" description="SH3" evidence="5">
    <location>
        <begin position="655"/>
        <end position="718"/>
    </location>
</feature>
<evidence type="ECO:0000313" key="8">
    <source>
        <dbReference type="EMBL" id="CAI9573796.1"/>
    </source>
</evidence>
<evidence type="ECO:0000313" key="9">
    <source>
        <dbReference type="Proteomes" id="UP001162483"/>
    </source>
</evidence>
<dbReference type="SMART" id="SM00721">
    <property type="entry name" value="BAR"/>
    <property type="match status" value="1"/>
</dbReference>
<dbReference type="Gene3D" id="1.20.900.10">
    <property type="entry name" value="Dbl homology (DH) domain"/>
    <property type="match status" value="1"/>
</dbReference>
<dbReference type="SUPFAM" id="SSF50044">
    <property type="entry name" value="SH3-domain"/>
    <property type="match status" value="2"/>
</dbReference>
<keyword evidence="2" id="KW-0344">Guanine-nucleotide releasing factor</keyword>
<dbReference type="Pfam" id="PF07653">
    <property type="entry name" value="SH3_2"/>
    <property type="match status" value="1"/>
</dbReference>
<feature type="region of interest" description="Disordered" evidence="4">
    <location>
        <begin position="1"/>
        <end position="24"/>
    </location>
</feature>
<dbReference type="CDD" id="cd00160">
    <property type="entry name" value="RhoGEF"/>
    <property type="match status" value="1"/>
</dbReference>
<dbReference type="InterPro" id="IPR000219">
    <property type="entry name" value="DH_dom"/>
</dbReference>
<dbReference type="PANTHER" id="PTHR22834:SF9">
    <property type="entry name" value="RHO GUANINE NUCLEOTIDE EXCHANGE FACTOR 37"/>
    <property type="match status" value="1"/>
</dbReference>
<feature type="domain" description="DH" evidence="6">
    <location>
        <begin position="78"/>
        <end position="258"/>
    </location>
</feature>
<dbReference type="InterPro" id="IPR051492">
    <property type="entry name" value="Dynamin-Rho_GEF"/>
</dbReference>
<dbReference type="SUPFAM" id="SSF103657">
    <property type="entry name" value="BAR/IMD domain-like"/>
    <property type="match status" value="1"/>
</dbReference>
<evidence type="ECO:0000256" key="2">
    <source>
        <dbReference type="ARBA" id="ARBA00022658"/>
    </source>
</evidence>
<gene>
    <name evidence="8" type="ORF">SPARVUS_LOCUS7819806</name>
</gene>
<dbReference type="Pfam" id="PF00621">
    <property type="entry name" value="RhoGEF"/>
    <property type="match status" value="1"/>
</dbReference>
<organism evidence="8 9">
    <name type="scientific">Staurois parvus</name>
    <dbReference type="NCBI Taxonomy" id="386267"/>
    <lineage>
        <taxon>Eukaryota</taxon>
        <taxon>Metazoa</taxon>
        <taxon>Chordata</taxon>
        <taxon>Craniata</taxon>
        <taxon>Vertebrata</taxon>
        <taxon>Euteleostomi</taxon>
        <taxon>Amphibia</taxon>
        <taxon>Batrachia</taxon>
        <taxon>Anura</taxon>
        <taxon>Neobatrachia</taxon>
        <taxon>Ranoidea</taxon>
        <taxon>Ranidae</taxon>
        <taxon>Staurois</taxon>
    </lineage>
</organism>